<evidence type="ECO:0000313" key="2">
    <source>
        <dbReference type="Proteomes" id="UP001196413"/>
    </source>
</evidence>
<dbReference type="AlphaFoldDB" id="A0AAD5QJM3"/>
<dbReference type="EMBL" id="JAHQIW010001271">
    <property type="protein sequence ID" value="KAJ1351969.1"/>
    <property type="molecule type" value="Genomic_DNA"/>
</dbReference>
<evidence type="ECO:0000313" key="1">
    <source>
        <dbReference type="EMBL" id="KAJ1351969.1"/>
    </source>
</evidence>
<reference evidence="1" key="1">
    <citation type="submission" date="2021-06" db="EMBL/GenBank/DDBJ databases">
        <title>Parelaphostrongylus tenuis whole genome reference sequence.</title>
        <authorList>
            <person name="Garwood T.J."/>
            <person name="Larsen P.A."/>
            <person name="Fountain-Jones N.M."/>
            <person name="Garbe J.R."/>
            <person name="Macchietto M.G."/>
            <person name="Kania S.A."/>
            <person name="Gerhold R.W."/>
            <person name="Richards J.E."/>
            <person name="Wolf T.M."/>
        </authorList>
    </citation>
    <scope>NUCLEOTIDE SEQUENCE</scope>
    <source>
        <strain evidence="1">MNPRO001-30</strain>
        <tissue evidence="1">Meninges</tissue>
    </source>
</reference>
<name>A0AAD5QJM3_PARTN</name>
<sequence>MIGWNVRDQARVSNSLKLTFLEVSAHMFFQGYKSHERSPHCKIIYEFADTDGVMKKEDDFNDRKLYLDRETQDTVMLARDISYSLGICARTTICLTPSVEWVGNRRRTHGKPVSQK</sequence>
<proteinExistence type="predicted"/>
<protein>
    <submittedName>
        <fullName evidence="1">Uncharacterized protein</fullName>
    </submittedName>
</protein>
<keyword evidence="2" id="KW-1185">Reference proteome</keyword>
<organism evidence="1 2">
    <name type="scientific">Parelaphostrongylus tenuis</name>
    <name type="common">Meningeal worm</name>
    <dbReference type="NCBI Taxonomy" id="148309"/>
    <lineage>
        <taxon>Eukaryota</taxon>
        <taxon>Metazoa</taxon>
        <taxon>Ecdysozoa</taxon>
        <taxon>Nematoda</taxon>
        <taxon>Chromadorea</taxon>
        <taxon>Rhabditida</taxon>
        <taxon>Rhabditina</taxon>
        <taxon>Rhabditomorpha</taxon>
        <taxon>Strongyloidea</taxon>
        <taxon>Metastrongylidae</taxon>
        <taxon>Parelaphostrongylus</taxon>
    </lineage>
</organism>
<accession>A0AAD5QJM3</accession>
<gene>
    <name evidence="1" type="ORF">KIN20_008152</name>
</gene>
<dbReference type="Proteomes" id="UP001196413">
    <property type="component" value="Unassembled WGS sequence"/>
</dbReference>
<comment type="caution">
    <text evidence="1">The sequence shown here is derived from an EMBL/GenBank/DDBJ whole genome shotgun (WGS) entry which is preliminary data.</text>
</comment>